<dbReference type="Gene3D" id="3.40.50.720">
    <property type="entry name" value="NAD(P)-binding Rossmann-like Domain"/>
    <property type="match status" value="2"/>
</dbReference>
<comment type="similarity">
    <text evidence="1">Belongs to the short-chain dehydrogenases/reductases (SDR) family.</text>
</comment>
<keyword evidence="2" id="KW-0560">Oxidoreductase</keyword>
<evidence type="ECO:0000313" key="3">
    <source>
        <dbReference type="EMBL" id="OMJ94998.1"/>
    </source>
</evidence>
<dbReference type="AlphaFoldDB" id="A0A1R2D159"/>
<organism evidence="3 4">
    <name type="scientific">Stentor coeruleus</name>
    <dbReference type="NCBI Taxonomy" id="5963"/>
    <lineage>
        <taxon>Eukaryota</taxon>
        <taxon>Sar</taxon>
        <taxon>Alveolata</taxon>
        <taxon>Ciliophora</taxon>
        <taxon>Postciliodesmatophora</taxon>
        <taxon>Heterotrichea</taxon>
        <taxon>Heterotrichida</taxon>
        <taxon>Stentoridae</taxon>
        <taxon>Stentor</taxon>
    </lineage>
</organism>
<name>A0A1R2D159_9CILI</name>
<proteinExistence type="inferred from homology"/>
<dbReference type="PANTHER" id="PTHR45024:SF2">
    <property type="entry name" value="SCP2 DOMAIN-CONTAINING PROTEIN"/>
    <property type="match status" value="1"/>
</dbReference>
<dbReference type="Proteomes" id="UP000187209">
    <property type="component" value="Unassembled WGS sequence"/>
</dbReference>
<dbReference type="OrthoDB" id="5830165at2759"/>
<dbReference type="GO" id="GO:0016491">
    <property type="term" value="F:oxidoreductase activity"/>
    <property type="evidence" value="ECO:0007669"/>
    <property type="project" value="UniProtKB-KW"/>
</dbReference>
<dbReference type="InterPro" id="IPR051687">
    <property type="entry name" value="Peroxisomal_Beta-Oxidation"/>
</dbReference>
<accession>A0A1R2D159</accession>
<comment type="caution">
    <text evidence="3">The sequence shown here is derived from an EMBL/GenBank/DDBJ whole genome shotgun (WGS) entry which is preliminary data.</text>
</comment>
<dbReference type="PANTHER" id="PTHR45024">
    <property type="entry name" value="DEHYDROGENASES, SHORT CHAIN"/>
    <property type="match status" value="1"/>
</dbReference>
<protein>
    <submittedName>
        <fullName evidence="3">Uncharacterized protein</fullName>
    </submittedName>
</protein>
<keyword evidence="4" id="KW-1185">Reference proteome</keyword>
<sequence length="239" mass="26917">MIEDLISKGGKVYVYSNKPYIKASYQTSSLPDYLSKLKTLKKIDSLIIISPTQHLLDFNSTTWDNFIPFLTELFSIVSYIWKIMKHNKSGHLLTLLTTDSFHSTKNSSTNSVLALSCIGLMNTLKREGAKNHIKANTLIYIPLDNKVFIPNHVIPIAQVLIHESCKDTGNIYESSAGVITRLRIQRGGGVIFKGKHTAESVKDKIEDIKKDSVYSDYPEAYSQSLFKTIYLNVKGKPKL</sequence>
<evidence type="ECO:0000256" key="2">
    <source>
        <dbReference type="ARBA" id="ARBA00023002"/>
    </source>
</evidence>
<evidence type="ECO:0000313" key="4">
    <source>
        <dbReference type="Proteomes" id="UP000187209"/>
    </source>
</evidence>
<reference evidence="3 4" key="1">
    <citation type="submission" date="2016-11" db="EMBL/GenBank/DDBJ databases">
        <title>The macronuclear genome of Stentor coeruleus: a giant cell with tiny introns.</title>
        <authorList>
            <person name="Slabodnick M."/>
            <person name="Ruby J.G."/>
            <person name="Reiff S.B."/>
            <person name="Swart E.C."/>
            <person name="Gosai S."/>
            <person name="Prabakaran S."/>
            <person name="Witkowska E."/>
            <person name="Larue G.E."/>
            <person name="Fisher S."/>
            <person name="Freeman R.M."/>
            <person name="Gunawardena J."/>
            <person name="Chu W."/>
            <person name="Stover N.A."/>
            <person name="Gregory B.D."/>
            <person name="Nowacki M."/>
            <person name="Derisi J."/>
            <person name="Roy S.W."/>
            <person name="Marshall W.F."/>
            <person name="Sood P."/>
        </authorList>
    </citation>
    <scope>NUCLEOTIDE SEQUENCE [LARGE SCALE GENOMIC DNA]</scope>
    <source>
        <strain evidence="3">WM001</strain>
    </source>
</reference>
<gene>
    <name evidence="3" type="ORF">SteCoe_1691</name>
</gene>
<evidence type="ECO:0000256" key="1">
    <source>
        <dbReference type="ARBA" id="ARBA00006484"/>
    </source>
</evidence>
<dbReference type="EMBL" id="MPUH01000018">
    <property type="protein sequence ID" value="OMJ94998.1"/>
    <property type="molecule type" value="Genomic_DNA"/>
</dbReference>